<organism evidence="1 2">
    <name type="scientific">Mycobacterium ulcerans str. Harvey</name>
    <dbReference type="NCBI Taxonomy" id="1299332"/>
    <lineage>
        <taxon>Bacteria</taxon>
        <taxon>Bacillati</taxon>
        <taxon>Actinomycetota</taxon>
        <taxon>Actinomycetes</taxon>
        <taxon>Mycobacteriales</taxon>
        <taxon>Mycobacteriaceae</taxon>
        <taxon>Mycobacterium</taxon>
        <taxon>Mycobacterium ulcerans group</taxon>
    </lineage>
</organism>
<proteinExistence type="predicted"/>
<dbReference type="Proteomes" id="UP000020681">
    <property type="component" value="Unassembled WGS sequence"/>
</dbReference>
<sequence length="44" mass="5118">MKPREMILRSRVWCGASMFSMTKRWTSMSSRAMSFLNLGITPFS</sequence>
<evidence type="ECO:0000313" key="1">
    <source>
        <dbReference type="EMBL" id="EUA87119.1"/>
    </source>
</evidence>
<keyword evidence="2" id="KW-1185">Reference proteome</keyword>
<comment type="caution">
    <text evidence="1">The sequence shown here is derived from an EMBL/GenBank/DDBJ whole genome shotgun (WGS) entry which is preliminary data.</text>
</comment>
<reference evidence="1 2" key="1">
    <citation type="submission" date="2014-01" db="EMBL/GenBank/DDBJ databases">
        <authorList>
            <person name="Dobos K."/>
            <person name="Lenaerts A."/>
            <person name="Ordway D."/>
            <person name="DeGroote M.A."/>
            <person name="Parker T."/>
            <person name="Sizemore C."/>
            <person name="Tallon L.J."/>
            <person name="Sadzewicz L.K."/>
            <person name="Sengamalay N."/>
            <person name="Fraser C.M."/>
            <person name="Hine E."/>
            <person name="Shefchek K.A."/>
            <person name="Das S.P."/>
            <person name="Tettelin H."/>
        </authorList>
    </citation>
    <scope>NUCLEOTIDE SEQUENCE [LARGE SCALE GENOMIC DNA]</scope>
    <source>
        <strain evidence="1 2">Harvey</strain>
    </source>
</reference>
<name>A0ABN0QR85_MYCUL</name>
<dbReference type="EMBL" id="JAOL01000166">
    <property type="protein sequence ID" value="EUA87119.1"/>
    <property type="molecule type" value="Genomic_DNA"/>
</dbReference>
<protein>
    <submittedName>
        <fullName evidence="1">Uncharacterized protein</fullName>
    </submittedName>
</protein>
<accession>A0ABN0QR85</accession>
<evidence type="ECO:0000313" key="2">
    <source>
        <dbReference type="Proteomes" id="UP000020681"/>
    </source>
</evidence>
<gene>
    <name evidence="1" type="ORF">I551_6607</name>
</gene>